<sequence length="190" mass="21609">MTEQIEIEYKTLLTHAQFAAIKAKYAPEKNAFVQENYYFDTPDFRLKQLQCGLRIRTFEEGGECTLKTPLKDGLLETTDHLSLEQAQTLLQAKTILPHGSVAQKLVQLGIQPDQVRLLADLKTARIQIDLPIGELALDESWYGKNHDYELELEVSEASKGKQDFLDLLAEFGIRYQPAKNKIVRAFEAIV</sequence>
<dbReference type="Gene3D" id="2.40.320.10">
    <property type="entry name" value="Hypothetical Protein Pfu-838710-001"/>
    <property type="match status" value="1"/>
</dbReference>
<reference evidence="2" key="1">
    <citation type="submission" date="2017-04" db="EMBL/GenBank/DDBJ databases">
        <title>Function of individual gut microbiota members based on whole genome sequencing of pure cultures obtained from chicken caecum.</title>
        <authorList>
            <person name="Medvecky M."/>
            <person name="Cejkova D."/>
            <person name="Polansky O."/>
            <person name="Karasova D."/>
            <person name="Kubasova T."/>
            <person name="Cizek A."/>
            <person name="Rychlik I."/>
        </authorList>
    </citation>
    <scope>NUCLEOTIDE SEQUENCE [LARGE SCALE GENOMIC DNA]</scope>
    <source>
        <strain evidence="2">An144</strain>
    </source>
</reference>
<name>A0A1Y4QZV8_9ENTE</name>
<dbReference type="RefSeq" id="WP_087214369.1">
    <property type="nucleotide sequence ID" value="NZ_CP010059.1"/>
</dbReference>
<gene>
    <name evidence="1" type="ORF">B5E88_05160</name>
</gene>
<dbReference type="Pfam" id="PF01928">
    <property type="entry name" value="CYTH"/>
    <property type="match status" value="1"/>
</dbReference>
<comment type="caution">
    <text evidence="1">The sequence shown here is derived from an EMBL/GenBank/DDBJ whole genome shotgun (WGS) entry which is preliminary data.</text>
</comment>
<proteinExistence type="predicted"/>
<dbReference type="SUPFAM" id="SSF55154">
    <property type="entry name" value="CYTH-like phosphatases"/>
    <property type="match status" value="1"/>
</dbReference>
<evidence type="ECO:0000313" key="2">
    <source>
        <dbReference type="Proteomes" id="UP000196074"/>
    </source>
</evidence>
<dbReference type="PIRSF" id="PIRSF012526">
    <property type="entry name" value="CYTH_UCP012526"/>
    <property type="match status" value="1"/>
</dbReference>
<dbReference type="InterPro" id="IPR009195">
    <property type="entry name" value="Uncharacterised_YjbK"/>
</dbReference>
<dbReference type="PROSITE" id="PS51707">
    <property type="entry name" value="CYTH"/>
    <property type="match status" value="1"/>
</dbReference>
<dbReference type="EMBL" id="NFLC01000008">
    <property type="protein sequence ID" value="OUQ10600.1"/>
    <property type="molecule type" value="Genomic_DNA"/>
</dbReference>
<dbReference type="InterPro" id="IPR033469">
    <property type="entry name" value="CYTH-like_dom_sf"/>
</dbReference>
<dbReference type="SMART" id="SM01118">
    <property type="entry name" value="CYTH"/>
    <property type="match status" value="1"/>
</dbReference>
<evidence type="ECO:0000313" key="1">
    <source>
        <dbReference type="EMBL" id="OUQ10600.1"/>
    </source>
</evidence>
<dbReference type="InterPro" id="IPR023577">
    <property type="entry name" value="CYTH_domain"/>
</dbReference>
<organism evidence="1 2">
    <name type="scientific">Enterococcus cecorum</name>
    <dbReference type="NCBI Taxonomy" id="44008"/>
    <lineage>
        <taxon>Bacteria</taxon>
        <taxon>Bacillati</taxon>
        <taxon>Bacillota</taxon>
        <taxon>Bacilli</taxon>
        <taxon>Lactobacillales</taxon>
        <taxon>Enterococcaceae</taxon>
        <taxon>Enterococcus</taxon>
    </lineage>
</organism>
<dbReference type="AlphaFoldDB" id="A0A1Y4QZV8"/>
<dbReference type="Proteomes" id="UP000196074">
    <property type="component" value="Unassembled WGS sequence"/>
</dbReference>
<dbReference type="CDD" id="cd07762">
    <property type="entry name" value="CYTH-like_Pase_1"/>
    <property type="match status" value="1"/>
</dbReference>
<accession>A0A1Y4QZV8</accession>
<protein>
    <submittedName>
        <fullName evidence="1">Adenylate cyclase</fullName>
    </submittedName>
</protein>